<evidence type="ECO:0000256" key="1">
    <source>
        <dbReference type="ARBA" id="ARBA00010254"/>
    </source>
</evidence>
<dbReference type="CDD" id="cd00364">
    <property type="entry name" value="Ribosomal_uS17"/>
    <property type="match status" value="1"/>
</dbReference>
<dbReference type="SUPFAM" id="SSF50249">
    <property type="entry name" value="Nucleic acid-binding proteins"/>
    <property type="match status" value="1"/>
</dbReference>
<proteinExistence type="inferred from homology"/>
<dbReference type="Proteomes" id="UP000177082">
    <property type="component" value="Unassembled WGS sequence"/>
</dbReference>
<evidence type="ECO:0000256" key="2">
    <source>
        <dbReference type="ARBA" id="ARBA00022730"/>
    </source>
</evidence>
<dbReference type="GO" id="GO:1990904">
    <property type="term" value="C:ribonucleoprotein complex"/>
    <property type="evidence" value="ECO:0007669"/>
    <property type="project" value="UniProtKB-KW"/>
</dbReference>
<comment type="subunit">
    <text evidence="6">Part of the 30S ribosomal subunit.</text>
</comment>
<dbReference type="GO" id="GO:0003735">
    <property type="term" value="F:structural constituent of ribosome"/>
    <property type="evidence" value="ECO:0007669"/>
    <property type="project" value="InterPro"/>
</dbReference>
<dbReference type="InterPro" id="IPR000266">
    <property type="entry name" value="Ribosomal_uS17"/>
</dbReference>
<dbReference type="PANTHER" id="PTHR10744:SF1">
    <property type="entry name" value="SMALL RIBOSOMAL SUBUNIT PROTEIN US17M"/>
    <property type="match status" value="1"/>
</dbReference>
<evidence type="ECO:0000313" key="8">
    <source>
        <dbReference type="Proteomes" id="UP000177082"/>
    </source>
</evidence>
<dbReference type="GO" id="GO:0006412">
    <property type="term" value="P:translation"/>
    <property type="evidence" value="ECO:0007669"/>
    <property type="project" value="UniProtKB-UniRule"/>
</dbReference>
<dbReference type="Pfam" id="PF00366">
    <property type="entry name" value="Ribosomal_S17"/>
    <property type="match status" value="1"/>
</dbReference>
<dbReference type="EMBL" id="MGHF01000029">
    <property type="protein sequence ID" value="OGM62027.1"/>
    <property type="molecule type" value="Genomic_DNA"/>
</dbReference>
<keyword evidence="4 6" id="KW-0689">Ribosomal protein</keyword>
<evidence type="ECO:0000313" key="7">
    <source>
        <dbReference type="EMBL" id="OGM62027.1"/>
    </source>
</evidence>
<dbReference type="InterPro" id="IPR012340">
    <property type="entry name" value="NA-bd_OB-fold"/>
</dbReference>
<dbReference type="GO" id="GO:0005840">
    <property type="term" value="C:ribosome"/>
    <property type="evidence" value="ECO:0007669"/>
    <property type="project" value="UniProtKB-KW"/>
</dbReference>
<comment type="similarity">
    <text evidence="1 6">Belongs to the universal ribosomal protein uS17 family.</text>
</comment>
<dbReference type="HAMAP" id="MF_01345_B">
    <property type="entry name" value="Ribosomal_uS17_B"/>
    <property type="match status" value="1"/>
</dbReference>
<protein>
    <recommendedName>
        <fullName evidence="6">Small ribosomal subunit protein uS17</fullName>
    </recommendedName>
</protein>
<dbReference type="InterPro" id="IPR019984">
    <property type="entry name" value="Ribosomal_uS17_bact/chlr"/>
</dbReference>
<dbReference type="Gene3D" id="2.40.50.140">
    <property type="entry name" value="Nucleic acid-binding proteins"/>
    <property type="match status" value="1"/>
</dbReference>
<accession>A0A1F8BD95</accession>
<dbReference type="PANTHER" id="PTHR10744">
    <property type="entry name" value="40S RIBOSOMAL PROTEIN S11 FAMILY MEMBER"/>
    <property type="match status" value="1"/>
</dbReference>
<name>A0A1F8BD95_9BACT</name>
<reference evidence="7 8" key="1">
    <citation type="journal article" date="2016" name="Nat. Commun.">
        <title>Thousands of microbial genomes shed light on interconnected biogeochemical processes in an aquifer system.</title>
        <authorList>
            <person name="Anantharaman K."/>
            <person name="Brown C.T."/>
            <person name="Hug L.A."/>
            <person name="Sharon I."/>
            <person name="Castelle C.J."/>
            <person name="Probst A.J."/>
            <person name="Thomas B.C."/>
            <person name="Singh A."/>
            <person name="Wilkins M.J."/>
            <person name="Karaoz U."/>
            <person name="Brodie E.L."/>
            <person name="Williams K.H."/>
            <person name="Hubbard S.S."/>
            <person name="Banfield J.F."/>
        </authorList>
    </citation>
    <scope>NUCLEOTIDE SEQUENCE [LARGE SCALE GENOMIC DNA]</scope>
</reference>
<evidence type="ECO:0000256" key="6">
    <source>
        <dbReference type="HAMAP-Rule" id="MF_01345"/>
    </source>
</evidence>
<sequence>MKIFTGKVISKKMQKTATVLVERLVLHPIYLKRIKRSKKYHVQDDIGTNEGDLVKFESCYPVSKLKKWKIIEIVRATKDKKRQRRKVKNDPI</sequence>
<organism evidence="7 8">
    <name type="scientific">Candidatus Woesebacteria bacterium RIFCSPLOWO2_01_FULL_39_21</name>
    <dbReference type="NCBI Taxonomy" id="1802519"/>
    <lineage>
        <taxon>Bacteria</taxon>
        <taxon>Candidatus Woeseibacteriota</taxon>
    </lineage>
</organism>
<dbReference type="STRING" id="1802519.A2961_04605"/>
<keyword evidence="5 6" id="KW-0687">Ribonucleoprotein</keyword>
<comment type="caution">
    <text evidence="7">The sequence shown here is derived from an EMBL/GenBank/DDBJ whole genome shotgun (WGS) entry which is preliminary data.</text>
</comment>
<keyword evidence="2 6" id="KW-0699">rRNA-binding</keyword>
<dbReference type="GO" id="GO:0019843">
    <property type="term" value="F:rRNA binding"/>
    <property type="evidence" value="ECO:0007669"/>
    <property type="project" value="UniProtKB-UniRule"/>
</dbReference>
<dbReference type="AlphaFoldDB" id="A0A1F8BD95"/>
<keyword evidence="3 6" id="KW-0694">RNA-binding</keyword>
<evidence type="ECO:0000256" key="4">
    <source>
        <dbReference type="ARBA" id="ARBA00022980"/>
    </source>
</evidence>
<evidence type="ECO:0000256" key="5">
    <source>
        <dbReference type="ARBA" id="ARBA00023274"/>
    </source>
</evidence>
<comment type="function">
    <text evidence="6">One of the primary rRNA binding proteins, it binds specifically to the 5'-end of 16S ribosomal RNA.</text>
</comment>
<evidence type="ECO:0000256" key="3">
    <source>
        <dbReference type="ARBA" id="ARBA00022884"/>
    </source>
</evidence>
<gene>
    <name evidence="6" type="primary">rpsQ</name>
    <name evidence="7" type="ORF">A2961_04605</name>
</gene>
<dbReference type="PRINTS" id="PR00973">
    <property type="entry name" value="RIBOSOMALS17"/>
</dbReference>
<dbReference type="NCBIfam" id="NF004123">
    <property type="entry name" value="PRK05610.1"/>
    <property type="match status" value="1"/>
</dbReference>